<comment type="function">
    <text evidence="3 14 16">Endonuclease that specifically degrades the RNA of RNA-DNA hybrids.</text>
</comment>
<dbReference type="SUPFAM" id="SSF53098">
    <property type="entry name" value="Ribonuclease H-like"/>
    <property type="match status" value="1"/>
</dbReference>
<keyword evidence="11 14" id="KW-0255">Endonuclease</keyword>
<keyword evidence="9 14" id="KW-0540">Nuclease</keyword>
<dbReference type="Pfam" id="PF01351">
    <property type="entry name" value="RNase_HII"/>
    <property type="match status" value="1"/>
</dbReference>
<dbReference type="Proteomes" id="UP000317371">
    <property type="component" value="Unassembled WGS sequence"/>
</dbReference>
<name>A0A540VEQ6_9CHLR</name>
<evidence type="ECO:0000256" key="6">
    <source>
        <dbReference type="ARBA" id="ARBA00012180"/>
    </source>
</evidence>
<dbReference type="Gene3D" id="3.30.420.10">
    <property type="entry name" value="Ribonuclease H-like superfamily/Ribonuclease H"/>
    <property type="match status" value="1"/>
</dbReference>
<comment type="cofactor">
    <cofactor evidence="14 15">
        <name>Mn(2+)</name>
        <dbReference type="ChEBI" id="CHEBI:29035"/>
    </cofactor>
    <cofactor evidence="14 15">
        <name>Mg(2+)</name>
        <dbReference type="ChEBI" id="CHEBI:18420"/>
    </cofactor>
    <text evidence="14 15">Manganese or magnesium. Binds 1 divalent metal ion per monomer in the absence of substrate. May bind a second metal ion after substrate binding.</text>
</comment>
<evidence type="ECO:0000256" key="5">
    <source>
        <dbReference type="ARBA" id="ARBA00007383"/>
    </source>
</evidence>
<evidence type="ECO:0000256" key="3">
    <source>
        <dbReference type="ARBA" id="ARBA00004065"/>
    </source>
</evidence>
<comment type="cofactor">
    <cofactor evidence="2">
        <name>Mg(2+)</name>
        <dbReference type="ChEBI" id="CHEBI:18420"/>
    </cofactor>
</comment>
<dbReference type="FunCoup" id="A0A540VEQ6">
    <property type="interactions" value="443"/>
</dbReference>
<dbReference type="InterPro" id="IPR022898">
    <property type="entry name" value="RNase_HII"/>
</dbReference>
<evidence type="ECO:0000256" key="16">
    <source>
        <dbReference type="RuleBase" id="RU003515"/>
    </source>
</evidence>
<dbReference type="CDD" id="cd07182">
    <property type="entry name" value="RNase_HII_bacteria_HII_like"/>
    <property type="match status" value="1"/>
</dbReference>
<dbReference type="GO" id="GO:0030145">
    <property type="term" value="F:manganese ion binding"/>
    <property type="evidence" value="ECO:0007669"/>
    <property type="project" value="UniProtKB-UniRule"/>
</dbReference>
<dbReference type="GO" id="GO:0005737">
    <property type="term" value="C:cytoplasm"/>
    <property type="evidence" value="ECO:0007669"/>
    <property type="project" value="UniProtKB-SubCell"/>
</dbReference>
<reference evidence="18 19" key="1">
    <citation type="submission" date="2019-06" db="EMBL/GenBank/DDBJ databases">
        <title>Genome sequence of Litorilinea aerophila BAA-2444.</title>
        <authorList>
            <person name="Maclea K.S."/>
            <person name="Maurais E.G."/>
            <person name="Iannazzi L.C."/>
        </authorList>
    </citation>
    <scope>NUCLEOTIDE SEQUENCE [LARGE SCALE GENOMIC DNA]</scope>
    <source>
        <strain evidence="18 19">ATCC BAA-2444</strain>
    </source>
</reference>
<evidence type="ECO:0000256" key="9">
    <source>
        <dbReference type="ARBA" id="ARBA00022722"/>
    </source>
</evidence>
<dbReference type="GO" id="GO:0003723">
    <property type="term" value="F:RNA binding"/>
    <property type="evidence" value="ECO:0007669"/>
    <property type="project" value="UniProtKB-UniRule"/>
</dbReference>
<feature type="binding site" evidence="14 15">
    <location>
        <position position="123"/>
    </location>
    <ligand>
        <name>a divalent metal cation</name>
        <dbReference type="ChEBI" id="CHEBI:60240"/>
    </ligand>
</feature>
<proteinExistence type="inferred from homology"/>
<comment type="subcellular location">
    <subcellularLocation>
        <location evidence="4 14">Cytoplasm</location>
    </subcellularLocation>
</comment>
<dbReference type="NCBIfam" id="NF000595">
    <property type="entry name" value="PRK00015.1-3"/>
    <property type="match status" value="1"/>
</dbReference>
<feature type="binding site" evidence="14 15">
    <location>
        <position position="28"/>
    </location>
    <ligand>
        <name>a divalent metal cation</name>
        <dbReference type="ChEBI" id="CHEBI:60240"/>
    </ligand>
</feature>
<evidence type="ECO:0000259" key="17">
    <source>
        <dbReference type="PROSITE" id="PS51975"/>
    </source>
</evidence>
<dbReference type="InterPro" id="IPR001352">
    <property type="entry name" value="RNase_HII/HIII"/>
</dbReference>
<dbReference type="InParanoid" id="A0A540VEQ6"/>
<feature type="domain" description="RNase H type-2" evidence="17">
    <location>
        <begin position="21"/>
        <end position="214"/>
    </location>
</feature>
<evidence type="ECO:0000256" key="8">
    <source>
        <dbReference type="ARBA" id="ARBA00022490"/>
    </source>
</evidence>
<dbReference type="InterPro" id="IPR012337">
    <property type="entry name" value="RNaseH-like_sf"/>
</dbReference>
<evidence type="ECO:0000256" key="13">
    <source>
        <dbReference type="ARBA" id="ARBA00023211"/>
    </source>
</evidence>
<dbReference type="PROSITE" id="PS51975">
    <property type="entry name" value="RNASE_H_2"/>
    <property type="match status" value="1"/>
</dbReference>
<dbReference type="EC" id="3.1.26.4" evidence="6 14"/>
<gene>
    <name evidence="14" type="primary">rnhB</name>
    <name evidence="18" type="ORF">FKZ61_12770</name>
</gene>
<evidence type="ECO:0000313" key="18">
    <source>
        <dbReference type="EMBL" id="TQE95248.1"/>
    </source>
</evidence>
<evidence type="ECO:0000256" key="1">
    <source>
        <dbReference type="ARBA" id="ARBA00000077"/>
    </source>
</evidence>
<evidence type="ECO:0000313" key="19">
    <source>
        <dbReference type="Proteomes" id="UP000317371"/>
    </source>
</evidence>
<evidence type="ECO:0000256" key="2">
    <source>
        <dbReference type="ARBA" id="ARBA00001946"/>
    </source>
</evidence>
<evidence type="ECO:0000256" key="10">
    <source>
        <dbReference type="ARBA" id="ARBA00022723"/>
    </source>
</evidence>
<dbReference type="InterPro" id="IPR024567">
    <property type="entry name" value="RNase_HII/HIII_dom"/>
</dbReference>
<dbReference type="PANTHER" id="PTHR10954:SF18">
    <property type="entry name" value="RIBONUCLEASE HII"/>
    <property type="match status" value="1"/>
</dbReference>
<keyword evidence="12 14" id="KW-0378">Hydrolase</keyword>
<feature type="binding site" evidence="14 15">
    <location>
        <position position="27"/>
    </location>
    <ligand>
        <name>a divalent metal cation</name>
        <dbReference type="ChEBI" id="CHEBI:60240"/>
    </ligand>
</feature>
<dbReference type="InterPro" id="IPR036397">
    <property type="entry name" value="RNaseH_sf"/>
</dbReference>
<dbReference type="GO" id="GO:0006298">
    <property type="term" value="P:mismatch repair"/>
    <property type="evidence" value="ECO:0007669"/>
    <property type="project" value="TreeGrafter"/>
</dbReference>
<evidence type="ECO:0000256" key="15">
    <source>
        <dbReference type="PROSITE-ProRule" id="PRU01319"/>
    </source>
</evidence>
<sequence length="221" mass="23988">MKSTPAPSLEYEARLWEAGHRHVAGLDEAGRGALAGPVVAAAVVLPPQSPLDGIWARVRDSKQLKPAERAALAAEIRRAAQAWAVAAVPAAEIDQMGIGPATRLAMYRALAALAVPPDYLLIDWVKLRQVNIPQESLPRADERIVTVAAASILAKVHRDELLVELDHQFPHYGFAAHKGYGTRSHREALARHGPCPVHRFSFAPLARPATFFPDPRPGQEP</sequence>
<dbReference type="EMBL" id="VIGC01000015">
    <property type="protein sequence ID" value="TQE95248.1"/>
    <property type="molecule type" value="Genomic_DNA"/>
</dbReference>
<dbReference type="GO" id="GO:0004523">
    <property type="term" value="F:RNA-DNA hybrid ribonuclease activity"/>
    <property type="evidence" value="ECO:0007669"/>
    <property type="project" value="UniProtKB-UniRule"/>
</dbReference>
<dbReference type="GO" id="GO:0032299">
    <property type="term" value="C:ribonuclease H2 complex"/>
    <property type="evidence" value="ECO:0007669"/>
    <property type="project" value="TreeGrafter"/>
</dbReference>
<evidence type="ECO:0000256" key="14">
    <source>
        <dbReference type="HAMAP-Rule" id="MF_00052"/>
    </source>
</evidence>
<dbReference type="HAMAP" id="MF_00052_B">
    <property type="entry name" value="RNase_HII_B"/>
    <property type="match status" value="1"/>
</dbReference>
<keyword evidence="8 14" id="KW-0963">Cytoplasm</keyword>
<keyword evidence="13 14" id="KW-0464">Manganese</keyword>
<protein>
    <recommendedName>
        <fullName evidence="7 14">Ribonuclease HII</fullName>
        <shortName evidence="14">RNase HII</shortName>
        <ecNumber evidence="6 14">3.1.26.4</ecNumber>
    </recommendedName>
</protein>
<dbReference type="RefSeq" id="WP_141610526.1">
    <property type="nucleotide sequence ID" value="NZ_VIGC02000015.1"/>
</dbReference>
<evidence type="ECO:0000256" key="12">
    <source>
        <dbReference type="ARBA" id="ARBA00022801"/>
    </source>
</evidence>
<dbReference type="GO" id="GO:0043137">
    <property type="term" value="P:DNA replication, removal of RNA primer"/>
    <property type="evidence" value="ECO:0007669"/>
    <property type="project" value="TreeGrafter"/>
</dbReference>
<evidence type="ECO:0000256" key="11">
    <source>
        <dbReference type="ARBA" id="ARBA00022759"/>
    </source>
</evidence>
<keyword evidence="10 14" id="KW-0479">Metal-binding</keyword>
<dbReference type="PANTHER" id="PTHR10954">
    <property type="entry name" value="RIBONUCLEASE H2 SUBUNIT A"/>
    <property type="match status" value="1"/>
</dbReference>
<comment type="caution">
    <text evidence="18">The sequence shown here is derived from an EMBL/GenBank/DDBJ whole genome shotgun (WGS) entry which is preliminary data.</text>
</comment>
<accession>A0A540VEQ6</accession>
<evidence type="ECO:0000256" key="4">
    <source>
        <dbReference type="ARBA" id="ARBA00004496"/>
    </source>
</evidence>
<dbReference type="AlphaFoldDB" id="A0A540VEQ6"/>
<dbReference type="OrthoDB" id="9803420at2"/>
<comment type="catalytic activity">
    <reaction evidence="1 14 15 16">
        <text>Endonucleolytic cleavage to 5'-phosphomonoester.</text>
        <dbReference type="EC" id="3.1.26.4"/>
    </reaction>
</comment>
<evidence type="ECO:0000256" key="7">
    <source>
        <dbReference type="ARBA" id="ARBA00019179"/>
    </source>
</evidence>
<keyword evidence="19" id="KW-1185">Reference proteome</keyword>
<organism evidence="18 19">
    <name type="scientific">Litorilinea aerophila</name>
    <dbReference type="NCBI Taxonomy" id="1204385"/>
    <lineage>
        <taxon>Bacteria</taxon>
        <taxon>Bacillati</taxon>
        <taxon>Chloroflexota</taxon>
        <taxon>Caldilineae</taxon>
        <taxon>Caldilineales</taxon>
        <taxon>Caldilineaceae</taxon>
        <taxon>Litorilinea</taxon>
    </lineage>
</organism>
<comment type="similarity">
    <text evidence="5 14 16">Belongs to the RNase HII family.</text>
</comment>